<dbReference type="OrthoDB" id="3748241at2"/>
<name>A0A0K9EVK8_9ACTO</name>
<sequence length="59" mass="6589">MSTHYADIRHNPGEEGMTTAEYAVGTVGATSIAGILVWLAQQDWFKDMISALFKKIFRL</sequence>
<evidence type="ECO:0000256" key="1">
    <source>
        <dbReference type="SAM" id="Phobius"/>
    </source>
</evidence>
<dbReference type="AlphaFoldDB" id="A0A0K9EVK8"/>
<reference evidence="5" key="2">
    <citation type="submission" date="2016-10" db="EMBL/GenBank/DDBJ databases">
        <authorList>
            <person name="Varghese N."/>
        </authorList>
    </citation>
    <scope>NUCLEOTIDE SEQUENCE [LARGE SCALE GENOMIC DNA]</scope>
    <source>
        <strain evidence="5">DSM 20639</strain>
    </source>
</reference>
<dbReference type="Proteomes" id="UP001273799">
    <property type="component" value="Unassembled WGS sequence"/>
</dbReference>
<keyword evidence="5" id="KW-1185">Reference proteome</keyword>
<dbReference type="PATRIC" id="fig|1657.3.peg.2160"/>
<evidence type="ECO:0000313" key="2">
    <source>
        <dbReference type="EMBL" id="MDY5152467.1"/>
    </source>
</evidence>
<evidence type="ECO:0000313" key="4">
    <source>
        <dbReference type="EMBL" id="VDG75634.1"/>
    </source>
</evidence>
<keyword evidence="1" id="KW-0472">Membrane</keyword>
<gene>
    <name evidence="4" type="ORF">NCTC10327_00325</name>
    <name evidence="2" type="ORF">R6G71_00105</name>
    <name evidence="3" type="ORF">SAMN05421878_10880</name>
</gene>
<dbReference type="Proteomes" id="UP000182744">
    <property type="component" value="Unassembled WGS sequence"/>
</dbReference>
<dbReference type="RefSeq" id="WP_049618906.1">
    <property type="nucleotide sequence ID" value="NZ_FNAU01000008.1"/>
</dbReference>
<evidence type="ECO:0000313" key="6">
    <source>
        <dbReference type="Proteomes" id="UP000269974"/>
    </source>
</evidence>
<evidence type="ECO:0000313" key="5">
    <source>
        <dbReference type="Proteomes" id="UP000182744"/>
    </source>
</evidence>
<proteinExistence type="predicted"/>
<dbReference type="InterPro" id="IPR025338">
    <property type="entry name" value="DUF4244"/>
</dbReference>
<dbReference type="EMBL" id="FNAU01000008">
    <property type="protein sequence ID" value="SDE41875.1"/>
    <property type="molecule type" value="Genomic_DNA"/>
</dbReference>
<dbReference type="Pfam" id="PF14029">
    <property type="entry name" value="DUF4244"/>
    <property type="match status" value="1"/>
</dbReference>
<evidence type="ECO:0000313" key="3">
    <source>
        <dbReference type="EMBL" id="SDE41875.1"/>
    </source>
</evidence>
<reference evidence="2" key="4">
    <citation type="submission" date="2023-10" db="EMBL/GenBank/DDBJ databases">
        <title>Whole Genome based description of the genera Actinobaculum and Actinotignum reveals a complex phylogenetic relationship within the species included in the genus Actinotignum.</title>
        <authorList>
            <person name="Jensen C.S."/>
            <person name="Dargis R."/>
            <person name="Kemp M."/>
            <person name="Christensen J.J."/>
        </authorList>
    </citation>
    <scope>NUCLEOTIDE SEQUENCE</scope>
    <source>
        <strain evidence="2">Actinobaculum_suis_CCUG19206T</strain>
    </source>
</reference>
<protein>
    <submittedName>
        <fullName evidence="2">DUF4244 domain-containing protein</fullName>
    </submittedName>
</protein>
<reference evidence="4 6" key="3">
    <citation type="submission" date="2018-11" db="EMBL/GenBank/DDBJ databases">
        <authorList>
            <consortium name="Pathogen Informatics"/>
        </authorList>
    </citation>
    <scope>NUCLEOTIDE SEQUENCE [LARGE SCALE GENOMIC DNA]</scope>
    <source>
        <strain evidence="4 6">NCTC10327</strain>
    </source>
</reference>
<accession>A0A0K9EVK8</accession>
<organism evidence="4 6">
    <name type="scientific">Actinobaculum suis</name>
    <dbReference type="NCBI Taxonomy" id="1657"/>
    <lineage>
        <taxon>Bacteria</taxon>
        <taxon>Bacillati</taxon>
        <taxon>Actinomycetota</taxon>
        <taxon>Actinomycetes</taxon>
        <taxon>Actinomycetales</taxon>
        <taxon>Actinomycetaceae</taxon>
        <taxon>Actinobaculum</taxon>
    </lineage>
</organism>
<feature type="transmembrane region" description="Helical" evidence="1">
    <location>
        <begin position="20"/>
        <end position="40"/>
    </location>
</feature>
<dbReference type="EMBL" id="JAWNFU010000001">
    <property type="protein sequence ID" value="MDY5152467.1"/>
    <property type="molecule type" value="Genomic_DNA"/>
</dbReference>
<dbReference type="Proteomes" id="UP000269974">
    <property type="component" value="Unassembled WGS sequence"/>
</dbReference>
<reference evidence="3" key="1">
    <citation type="submission" date="2016-10" db="EMBL/GenBank/DDBJ databases">
        <authorList>
            <person name="Varghese N."/>
            <person name="Submissions S."/>
        </authorList>
    </citation>
    <scope>NUCLEOTIDE SEQUENCE</scope>
    <source>
        <strain evidence="3">DSM 20639</strain>
    </source>
</reference>
<keyword evidence="1" id="KW-0812">Transmembrane</keyword>
<keyword evidence="1" id="KW-1133">Transmembrane helix</keyword>
<dbReference type="EMBL" id="UYIO01000001">
    <property type="protein sequence ID" value="VDG75634.1"/>
    <property type="molecule type" value="Genomic_DNA"/>
</dbReference>